<feature type="domain" description="FAD-binding FR-type" evidence="6">
    <location>
        <begin position="218"/>
        <end position="333"/>
    </location>
</feature>
<feature type="transmembrane region" description="Helical" evidence="5">
    <location>
        <begin position="261"/>
        <end position="284"/>
    </location>
</feature>
<keyword evidence="5" id="KW-1133">Transmembrane helix</keyword>
<dbReference type="HOGENOM" id="CLU_010365_8_1_1"/>
<evidence type="ECO:0000256" key="1">
    <source>
        <dbReference type="ARBA" id="ARBA00006278"/>
    </source>
</evidence>
<sequence length="423" mass="48806">MEPTKIYTLTLAFTIVFLLLYSLLRCISRWTAARHPWLGSWSFYHIFLRYLVYPRLGWRALGVDTLSPLQMVFFLLYLFGTGVCNIVGTDTLPERAARAAYLSLINMFPLYFSGGWEFGAHLLGTSLRTYGLIHRMTGCMLCYSFYWSFAACMFLSLVILPLAKRRVYEIFLHAHLGCAAIALYALWRHVPSAKIDSQGYLWVCIGTFATTSALQLSRILFRNMVVGKKSIRMKASRHAEDVVRVHLYLSRPWKVRAGERVNLTVPFLGLFYLFQAHPFAITWWETQTEDKADSVSLMFRARTGFTRKLLNYAEPDREYWAWIDGPFGPSPVHVSKEVGDYGHLLMVTSGIGIAAQLPYIKELLERRRNAEVCTQKISLVWQLDRTGDWESARDWLQQLVKQDAGYVSGLFSHFRFIQPRAWL</sequence>
<keyword evidence="4" id="KW-0560">Oxidoreductase</keyword>
<evidence type="ECO:0000256" key="4">
    <source>
        <dbReference type="ARBA" id="ARBA00023002"/>
    </source>
</evidence>
<dbReference type="CDD" id="cd06186">
    <property type="entry name" value="NOX_Duox_like_FAD_NADP"/>
    <property type="match status" value="1"/>
</dbReference>
<protein>
    <submittedName>
        <fullName evidence="7">Metalloreductase transmembrane component, putative</fullName>
    </submittedName>
</protein>
<comment type="similarity">
    <text evidence="1">Belongs to the ferric reductase (FRE) family.</text>
</comment>
<keyword evidence="8" id="KW-1185">Reference proteome</keyword>
<dbReference type="EMBL" id="DS499596">
    <property type="protein sequence ID" value="EDP53249.1"/>
    <property type="molecule type" value="Genomic_DNA"/>
</dbReference>
<dbReference type="PANTHER" id="PTHR32361:SF26">
    <property type="entry name" value="FAD-BINDING 8 DOMAIN-CONTAINING PROTEIN-RELATED"/>
    <property type="match status" value="1"/>
</dbReference>
<accession>B0XZF3</accession>
<keyword evidence="5" id="KW-0472">Membrane</keyword>
<dbReference type="GO" id="GO:0015677">
    <property type="term" value="P:copper ion import"/>
    <property type="evidence" value="ECO:0007669"/>
    <property type="project" value="TreeGrafter"/>
</dbReference>
<dbReference type="Gene3D" id="3.40.50.80">
    <property type="entry name" value="Nucleotide-binding domain of ferredoxin-NADP reductase (FNR) module"/>
    <property type="match status" value="1"/>
</dbReference>
<keyword evidence="2" id="KW-0813">Transport</keyword>
<evidence type="ECO:0000256" key="5">
    <source>
        <dbReference type="SAM" id="Phobius"/>
    </source>
</evidence>
<feature type="transmembrane region" description="Helical" evidence="5">
    <location>
        <begin position="99"/>
        <end position="123"/>
    </location>
</feature>
<dbReference type="Proteomes" id="UP000001699">
    <property type="component" value="Unassembled WGS sequence"/>
</dbReference>
<evidence type="ECO:0000313" key="7">
    <source>
        <dbReference type="EMBL" id="EDP53249.1"/>
    </source>
</evidence>
<organism evidence="7 8">
    <name type="scientific">Aspergillus fumigatus (strain CBS 144.89 / FGSC A1163 / CEA10)</name>
    <name type="common">Neosartorya fumigata</name>
    <dbReference type="NCBI Taxonomy" id="451804"/>
    <lineage>
        <taxon>Eukaryota</taxon>
        <taxon>Fungi</taxon>
        <taxon>Dikarya</taxon>
        <taxon>Ascomycota</taxon>
        <taxon>Pezizomycotina</taxon>
        <taxon>Eurotiomycetes</taxon>
        <taxon>Eurotiomycetidae</taxon>
        <taxon>Eurotiales</taxon>
        <taxon>Aspergillaceae</taxon>
        <taxon>Aspergillus</taxon>
        <taxon>Aspergillus subgen. Fumigati</taxon>
    </lineage>
</organism>
<dbReference type="PROSITE" id="PS51384">
    <property type="entry name" value="FAD_FR"/>
    <property type="match status" value="1"/>
</dbReference>
<name>B0XZF3_ASPFC</name>
<dbReference type="Pfam" id="PF08030">
    <property type="entry name" value="NAD_binding_6"/>
    <property type="match status" value="1"/>
</dbReference>
<keyword evidence="5 7" id="KW-0812">Transmembrane</keyword>
<dbReference type="Pfam" id="PF08022">
    <property type="entry name" value="FAD_binding_8"/>
    <property type="match status" value="1"/>
</dbReference>
<dbReference type="InterPro" id="IPR013112">
    <property type="entry name" value="FAD-bd_8"/>
</dbReference>
<dbReference type="GO" id="GO:0000293">
    <property type="term" value="F:ferric-chelate reductase activity"/>
    <property type="evidence" value="ECO:0007669"/>
    <property type="project" value="TreeGrafter"/>
</dbReference>
<dbReference type="InterPro" id="IPR017927">
    <property type="entry name" value="FAD-bd_FR_type"/>
</dbReference>
<dbReference type="GO" id="GO:0006879">
    <property type="term" value="P:intracellular iron ion homeostasis"/>
    <property type="evidence" value="ECO:0007669"/>
    <property type="project" value="TreeGrafter"/>
</dbReference>
<feature type="transmembrane region" description="Helical" evidence="5">
    <location>
        <begin position="6"/>
        <end position="24"/>
    </location>
</feature>
<dbReference type="PANTHER" id="PTHR32361">
    <property type="entry name" value="FERRIC/CUPRIC REDUCTASE TRANSMEMBRANE COMPONENT"/>
    <property type="match status" value="1"/>
</dbReference>
<feature type="transmembrane region" description="Helical" evidence="5">
    <location>
        <begin position="36"/>
        <end position="53"/>
    </location>
</feature>
<proteinExistence type="inferred from homology"/>
<feature type="transmembrane region" description="Helical" evidence="5">
    <location>
        <begin position="170"/>
        <end position="187"/>
    </location>
</feature>
<dbReference type="AlphaFoldDB" id="B0XZF3"/>
<evidence type="ECO:0000313" key="8">
    <source>
        <dbReference type="Proteomes" id="UP000001699"/>
    </source>
</evidence>
<feature type="transmembrane region" description="Helical" evidence="5">
    <location>
        <begin position="199"/>
        <end position="221"/>
    </location>
</feature>
<evidence type="ECO:0000256" key="3">
    <source>
        <dbReference type="ARBA" id="ARBA00022982"/>
    </source>
</evidence>
<evidence type="ECO:0000256" key="2">
    <source>
        <dbReference type="ARBA" id="ARBA00022448"/>
    </source>
</evidence>
<dbReference type="InterPro" id="IPR013121">
    <property type="entry name" value="Fe_red_NAD-bd_6"/>
</dbReference>
<feature type="transmembrane region" description="Helical" evidence="5">
    <location>
        <begin position="341"/>
        <end position="360"/>
    </location>
</feature>
<dbReference type="PhylomeDB" id="B0XZF3"/>
<dbReference type="InterPro" id="IPR051410">
    <property type="entry name" value="Ferric/Cupric_Reductase"/>
</dbReference>
<gene>
    <name evidence="7" type="ORF">AFUB_044210</name>
</gene>
<dbReference type="VEuPathDB" id="FungiDB:AFUB_044210"/>
<dbReference type="SUPFAM" id="SSF52343">
    <property type="entry name" value="Ferredoxin reductase-like, C-terminal NADP-linked domain"/>
    <property type="match status" value="1"/>
</dbReference>
<dbReference type="GO" id="GO:0006826">
    <property type="term" value="P:iron ion transport"/>
    <property type="evidence" value="ECO:0007669"/>
    <property type="project" value="TreeGrafter"/>
</dbReference>
<feature type="transmembrane region" description="Helical" evidence="5">
    <location>
        <begin position="65"/>
        <end position="87"/>
    </location>
</feature>
<dbReference type="OrthoDB" id="4494341at2759"/>
<dbReference type="InterPro" id="IPR039261">
    <property type="entry name" value="FNR_nucleotide-bd"/>
</dbReference>
<dbReference type="GO" id="GO:0005886">
    <property type="term" value="C:plasma membrane"/>
    <property type="evidence" value="ECO:0007669"/>
    <property type="project" value="TreeGrafter"/>
</dbReference>
<keyword evidence="3" id="KW-0249">Electron transport</keyword>
<feature type="transmembrane region" description="Helical" evidence="5">
    <location>
        <begin position="143"/>
        <end position="163"/>
    </location>
</feature>
<reference evidence="7 8" key="1">
    <citation type="journal article" date="2008" name="PLoS Genet.">
        <title>Genomic islands in the pathogenic filamentous fungus Aspergillus fumigatus.</title>
        <authorList>
            <person name="Fedorova N.D."/>
            <person name="Khaldi N."/>
            <person name="Joardar V.S."/>
            <person name="Maiti R."/>
            <person name="Amedeo P."/>
            <person name="Anderson M.J."/>
            <person name="Crabtree J."/>
            <person name="Silva J.C."/>
            <person name="Badger J.H."/>
            <person name="Albarraq A."/>
            <person name="Angiuoli S."/>
            <person name="Bussey H."/>
            <person name="Bowyer P."/>
            <person name="Cotty P.J."/>
            <person name="Dyer P.S."/>
            <person name="Egan A."/>
            <person name="Galens K."/>
            <person name="Fraser-Liggett C.M."/>
            <person name="Haas B.J."/>
            <person name="Inman J.M."/>
            <person name="Kent R."/>
            <person name="Lemieux S."/>
            <person name="Malavazi I."/>
            <person name="Orvis J."/>
            <person name="Roemer T."/>
            <person name="Ronning C.M."/>
            <person name="Sundaram J.P."/>
            <person name="Sutton G."/>
            <person name="Turner G."/>
            <person name="Venter J.C."/>
            <person name="White O.R."/>
            <person name="Whitty B.R."/>
            <person name="Youngman P."/>
            <person name="Wolfe K.H."/>
            <person name="Goldman G.H."/>
            <person name="Wortman J.R."/>
            <person name="Jiang B."/>
            <person name="Denning D.W."/>
            <person name="Nierman W.C."/>
        </authorList>
    </citation>
    <scope>NUCLEOTIDE SEQUENCE [LARGE SCALE GENOMIC DNA]</scope>
    <source>
        <strain evidence="8">CBS 144.89 / FGSC A1163 / CEA10</strain>
    </source>
</reference>
<evidence type="ECO:0000259" key="6">
    <source>
        <dbReference type="PROSITE" id="PS51384"/>
    </source>
</evidence>